<evidence type="ECO:0000256" key="2">
    <source>
        <dbReference type="ARBA" id="ARBA00022723"/>
    </source>
</evidence>
<evidence type="ECO:0000313" key="10">
    <source>
        <dbReference type="Proteomes" id="UP001162131"/>
    </source>
</evidence>
<dbReference type="PROSITE" id="PS50157">
    <property type="entry name" value="ZINC_FINGER_C2H2_2"/>
    <property type="match status" value="2"/>
</dbReference>
<keyword evidence="10" id="KW-1185">Reference proteome</keyword>
<dbReference type="FunFam" id="3.30.160.60:FF:000145">
    <property type="entry name" value="Zinc finger protein 574"/>
    <property type="match status" value="1"/>
</dbReference>
<dbReference type="Proteomes" id="UP001162131">
    <property type="component" value="Unassembled WGS sequence"/>
</dbReference>
<evidence type="ECO:0000256" key="1">
    <source>
        <dbReference type="ARBA" id="ARBA00004123"/>
    </source>
</evidence>
<accession>A0AAU9K8P7</accession>
<keyword evidence="5" id="KW-0862">Zinc</keyword>
<evidence type="ECO:0000313" key="9">
    <source>
        <dbReference type="EMBL" id="CAG9335362.1"/>
    </source>
</evidence>
<keyword evidence="3" id="KW-0677">Repeat</keyword>
<evidence type="ECO:0000256" key="3">
    <source>
        <dbReference type="ARBA" id="ARBA00022737"/>
    </source>
</evidence>
<dbReference type="Pfam" id="PF00096">
    <property type="entry name" value="zf-C2H2"/>
    <property type="match status" value="2"/>
</dbReference>
<name>A0AAU9K8P7_9CILI</name>
<reference evidence="9" key="1">
    <citation type="submission" date="2021-09" db="EMBL/GenBank/DDBJ databases">
        <authorList>
            <consortium name="AG Swart"/>
            <person name="Singh M."/>
            <person name="Singh A."/>
            <person name="Seah K."/>
            <person name="Emmerich C."/>
        </authorList>
    </citation>
    <scope>NUCLEOTIDE SEQUENCE</scope>
    <source>
        <strain evidence="9">ATCC30299</strain>
    </source>
</reference>
<dbReference type="EMBL" id="CAJZBQ010000062">
    <property type="protein sequence ID" value="CAG9335362.1"/>
    <property type="molecule type" value="Genomic_DNA"/>
</dbReference>
<feature type="domain" description="C2H2-type" evidence="8">
    <location>
        <begin position="10"/>
        <end position="37"/>
    </location>
</feature>
<evidence type="ECO:0000259" key="8">
    <source>
        <dbReference type="PROSITE" id="PS50157"/>
    </source>
</evidence>
<keyword evidence="2" id="KW-0479">Metal-binding</keyword>
<dbReference type="PANTHER" id="PTHR24394">
    <property type="entry name" value="ZINC FINGER PROTEIN"/>
    <property type="match status" value="1"/>
</dbReference>
<gene>
    <name evidence="9" type="ORF">BSTOLATCC_MIC63838</name>
</gene>
<dbReference type="Gene3D" id="3.30.160.60">
    <property type="entry name" value="Classic Zinc Finger"/>
    <property type="match status" value="2"/>
</dbReference>
<proteinExistence type="predicted"/>
<dbReference type="SUPFAM" id="SSF57667">
    <property type="entry name" value="beta-beta-alpha zinc fingers"/>
    <property type="match status" value="1"/>
</dbReference>
<evidence type="ECO:0000256" key="4">
    <source>
        <dbReference type="ARBA" id="ARBA00022771"/>
    </source>
</evidence>
<dbReference type="PANTHER" id="PTHR24394:SF29">
    <property type="entry name" value="MYONEURIN"/>
    <property type="match status" value="1"/>
</dbReference>
<dbReference type="SMART" id="SM00355">
    <property type="entry name" value="ZnF_C2H2"/>
    <property type="match status" value="2"/>
</dbReference>
<dbReference type="GO" id="GO:0008270">
    <property type="term" value="F:zinc ion binding"/>
    <property type="evidence" value="ECO:0007669"/>
    <property type="project" value="UniProtKB-KW"/>
</dbReference>
<evidence type="ECO:0000256" key="7">
    <source>
        <dbReference type="PROSITE-ProRule" id="PRU00042"/>
    </source>
</evidence>
<comment type="subcellular location">
    <subcellularLocation>
        <location evidence="1">Nucleus</location>
    </subcellularLocation>
</comment>
<feature type="domain" description="C2H2-type" evidence="8">
    <location>
        <begin position="38"/>
        <end position="66"/>
    </location>
</feature>
<sequence>MSSLNEIRPFVCSICQAKFKNKQFLQRHMISHTSLRSFICDICGKTYKYKKGLNRHIQKVHTEMWESMKQQHPRKRCNTFDVGHFLSLEEDSSYKIDEALENQVFKEVSVNENVNIEDATCRVIFTSPFPA</sequence>
<dbReference type="AlphaFoldDB" id="A0AAU9K8P7"/>
<dbReference type="InterPro" id="IPR013087">
    <property type="entry name" value="Znf_C2H2_type"/>
</dbReference>
<dbReference type="InterPro" id="IPR036236">
    <property type="entry name" value="Znf_C2H2_sf"/>
</dbReference>
<keyword evidence="4 7" id="KW-0863">Zinc-finger</keyword>
<dbReference type="GO" id="GO:0005634">
    <property type="term" value="C:nucleus"/>
    <property type="evidence" value="ECO:0007669"/>
    <property type="project" value="UniProtKB-SubCell"/>
</dbReference>
<protein>
    <recommendedName>
        <fullName evidence="8">C2H2-type domain-containing protein</fullName>
    </recommendedName>
</protein>
<evidence type="ECO:0000256" key="5">
    <source>
        <dbReference type="ARBA" id="ARBA00022833"/>
    </source>
</evidence>
<comment type="caution">
    <text evidence="9">The sequence shown here is derived from an EMBL/GenBank/DDBJ whole genome shotgun (WGS) entry which is preliminary data.</text>
</comment>
<organism evidence="9 10">
    <name type="scientific">Blepharisma stoltei</name>
    <dbReference type="NCBI Taxonomy" id="1481888"/>
    <lineage>
        <taxon>Eukaryota</taxon>
        <taxon>Sar</taxon>
        <taxon>Alveolata</taxon>
        <taxon>Ciliophora</taxon>
        <taxon>Postciliodesmatophora</taxon>
        <taxon>Heterotrichea</taxon>
        <taxon>Heterotrichida</taxon>
        <taxon>Blepharismidae</taxon>
        <taxon>Blepharisma</taxon>
    </lineage>
</organism>
<dbReference type="GO" id="GO:0000981">
    <property type="term" value="F:DNA-binding transcription factor activity, RNA polymerase II-specific"/>
    <property type="evidence" value="ECO:0007669"/>
    <property type="project" value="TreeGrafter"/>
</dbReference>
<dbReference type="PROSITE" id="PS00028">
    <property type="entry name" value="ZINC_FINGER_C2H2_1"/>
    <property type="match status" value="2"/>
</dbReference>
<evidence type="ECO:0000256" key="6">
    <source>
        <dbReference type="ARBA" id="ARBA00023242"/>
    </source>
</evidence>
<keyword evidence="6" id="KW-0539">Nucleus</keyword>